<comment type="caution">
    <text evidence="11">The sequence shown here is derived from an EMBL/GenBank/DDBJ whole genome shotgun (WGS) entry which is preliminary data.</text>
</comment>
<evidence type="ECO:0000259" key="10">
    <source>
        <dbReference type="Pfam" id="PF05193"/>
    </source>
</evidence>
<evidence type="ECO:0000256" key="2">
    <source>
        <dbReference type="ARBA" id="ARBA00022670"/>
    </source>
</evidence>
<dbReference type="Proteomes" id="UP000886069">
    <property type="component" value="Unassembled WGS sequence"/>
</dbReference>
<feature type="domain" description="Peptidase M16 N-terminal" evidence="9">
    <location>
        <begin position="57"/>
        <end position="203"/>
    </location>
</feature>
<feature type="domain" description="Peptidase M16 C-terminal" evidence="10">
    <location>
        <begin position="211"/>
        <end position="390"/>
    </location>
</feature>
<dbReference type="SUPFAM" id="SSF63411">
    <property type="entry name" value="LuxS/MPP-like metallohydrolase"/>
    <property type="match status" value="3"/>
</dbReference>
<gene>
    <name evidence="11" type="ORF">ENO08_00085</name>
</gene>
<feature type="non-terminal residue" evidence="11">
    <location>
        <position position="609"/>
    </location>
</feature>
<dbReference type="InterPro" id="IPR011765">
    <property type="entry name" value="Pept_M16_N"/>
</dbReference>
<evidence type="ECO:0000256" key="8">
    <source>
        <dbReference type="SAM" id="MobiDB-lite"/>
    </source>
</evidence>
<dbReference type="Pfam" id="PF00675">
    <property type="entry name" value="Peptidase_M16"/>
    <property type="match status" value="1"/>
</dbReference>
<feature type="region of interest" description="Disordered" evidence="8">
    <location>
        <begin position="459"/>
        <end position="486"/>
    </location>
</feature>
<evidence type="ECO:0000259" key="9">
    <source>
        <dbReference type="Pfam" id="PF00675"/>
    </source>
</evidence>
<evidence type="ECO:0000313" key="11">
    <source>
        <dbReference type="EMBL" id="HER42843.1"/>
    </source>
</evidence>
<keyword evidence="6" id="KW-0482">Metalloprotease</keyword>
<dbReference type="PANTHER" id="PTHR43690">
    <property type="entry name" value="NARDILYSIN"/>
    <property type="match status" value="1"/>
</dbReference>
<dbReference type="GO" id="GO:0046872">
    <property type="term" value="F:metal ion binding"/>
    <property type="evidence" value="ECO:0007669"/>
    <property type="project" value="UniProtKB-KW"/>
</dbReference>
<name>A0A7V2F2V3_UNCEI</name>
<reference evidence="11" key="1">
    <citation type="journal article" date="2020" name="mSystems">
        <title>Genome- and Community-Level Interaction Insights into Carbon Utilization and Element Cycling Functions of Hydrothermarchaeota in Hydrothermal Sediment.</title>
        <authorList>
            <person name="Zhou Z."/>
            <person name="Liu Y."/>
            <person name="Xu W."/>
            <person name="Pan J."/>
            <person name="Luo Z.H."/>
            <person name="Li M."/>
        </authorList>
    </citation>
    <scope>NUCLEOTIDE SEQUENCE [LARGE SCALE GENOMIC DNA]</scope>
    <source>
        <strain evidence="11">SpSt-1233</strain>
    </source>
</reference>
<dbReference type="GO" id="GO:0004222">
    <property type="term" value="F:metalloendopeptidase activity"/>
    <property type="evidence" value="ECO:0007669"/>
    <property type="project" value="InterPro"/>
</dbReference>
<keyword evidence="5" id="KW-0862">Zinc</keyword>
<keyword evidence="4" id="KW-0378">Hydrolase</keyword>
<keyword evidence="2" id="KW-0645">Protease</keyword>
<accession>A0A7V2F2V3</accession>
<organism evidence="11">
    <name type="scientific">Eiseniibacteriota bacterium</name>
    <dbReference type="NCBI Taxonomy" id="2212470"/>
    <lineage>
        <taxon>Bacteria</taxon>
        <taxon>Candidatus Eiseniibacteriota</taxon>
    </lineage>
</organism>
<dbReference type="InterPro" id="IPR001431">
    <property type="entry name" value="Pept_M16_Zn_BS"/>
</dbReference>
<dbReference type="EMBL" id="DSEC01000008">
    <property type="protein sequence ID" value="HER42843.1"/>
    <property type="molecule type" value="Genomic_DNA"/>
</dbReference>
<proteinExistence type="inferred from homology"/>
<dbReference type="PROSITE" id="PS00143">
    <property type="entry name" value="INSULINASE"/>
    <property type="match status" value="1"/>
</dbReference>
<evidence type="ECO:0000256" key="6">
    <source>
        <dbReference type="ARBA" id="ARBA00023049"/>
    </source>
</evidence>
<feature type="compositionally biased region" description="Acidic residues" evidence="8">
    <location>
        <begin position="469"/>
        <end position="479"/>
    </location>
</feature>
<dbReference type="PANTHER" id="PTHR43690:SF17">
    <property type="entry name" value="PROTEIN YHJJ"/>
    <property type="match status" value="1"/>
</dbReference>
<evidence type="ECO:0000256" key="3">
    <source>
        <dbReference type="ARBA" id="ARBA00022723"/>
    </source>
</evidence>
<protein>
    <submittedName>
        <fullName evidence="11">Insulinase family protein</fullName>
    </submittedName>
</protein>
<dbReference type="InterPro" id="IPR011249">
    <property type="entry name" value="Metalloenz_LuxS/M16"/>
</dbReference>
<dbReference type="AlphaFoldDB" id="A0A7V2F2V3"/>
<sequence length="609" mass="69175">MAPDVLPDMEPNTEGDEMNRKMMSAALAIVLVQALCSPLMAIDKSKVKEFTLDNGLRVITYEMHTSPVVYSRLTYDVGSKYEPYGRTGISHIVEHMMFKGTKRFPKGTIAELISSNGGIFNAFTSNDITVYYEQLPKNRIDLAFDIESERMHKCVFDPDEFASEIQVIAQERRQRTENEARGKRREEINTLIFKNHPYRQPVIGWMEDILSITRDQAYDYYRKYYTPNNATLVLCGDFDTEEILKKVRKYFGKVPRGPELEKPRFYRVAAEGQKILKFKHSDLTDEALSMYFHAPARFSEDGPALYVAGDILCGRSATTRLYKRLVRGDKLCASVGGGLSFSKDPRTFNIGTRLMPEAGFDEVEAAIWDEIELLASVPVGEYDLEKIKNKIRFGEITGDQHISGVGDRLGLYENYVGWEYINRWNEMVQEVTTEDIMRVARKYLRPENSVLCYSYPDTSARETGRSGGAEEDAWSEPEGLETGGGHDEAVTEAKRAEVLDTWAPSLDEIIAPNPIVPMIDSLILDNGVPVYIMMNHDFPTVLVMGVIKTGRILENWERPGIRGFTEAMLMRGTADRTFDELLEERSFTPYSVDISQSWNNIGFSGYSLK</sequence>
<evidence type="ECO:0000256" key="7">
    <source>
        <dbReference type="RuleBase" id="RU004447"/>
    </source>
</evidence>
<evidence type="ECO:0000256" key="4">
    <source>
        <dbReference type="ARBA" id="ARBA00022801"/>
    </source>
</evidence>
<evidence type="ECO:0000256" key="1">
    <source>
        <dbReference type="ARBA" id="ARBA00007261"/>
    </source>
</evidence>
<evidence type="ECO:0000256" key="5">
    <source>
        <dbReference type="ARBA" id="ARBA00022833"/>
    </source>
</evidence>
<keyword evidence="3" id="KW-0479">Metal-binding</keyword>
<dbReference type="GO" id="GO:0006508">
    <property type="term" value="P:proteolysis"/>
    <property type="evidence" value="ECO:0007669"/>
    <property type="project" value="UniProtKB-KW"/>
</dbReference>
<dbReference type="InterPro" id="IPR007863">
    <property type="entry name" value="Peptidase_M16_C"/>
</dbReference>
<dbReference type="Pfam" id="PF05193">
    <property type="entry name" value="Peptidase_M16_C"/>
    <property type="match status" value="1"/>
</dbReference>
<comment type="similarity">
    <text evidence="1 7">Belongs to the peptidase M16 family.</text>
</comment>
<dbReference type="Gene3D" id="3.30.830.10">
    <property type="entry name" value="Metalloenzyme, LuxS/M16 peptidase-like"/>
    <property type="match status" value="3"/>
</dbReference>
<dbReference type="InterPro" id="IPR050626">
    <property type="entry name" value="Peptidase_M16"/>
</dbReference>